<dbReference type="InterPro" id="IPR036388">
    <property type="entry name" value="WH-like_DNA-bd_sf"/>
</dbReference>
<dbReference type="PROSITE" id="PS50931">
    <property type="entry name" value="HTH_LYSR"/>
    <property type="match status" value="1"/>
</dbReference>
<evidence type="ECO:0000259" key="5">
    <source>
        <dbReference type="PROSITE" id="PS50931"/>
    </source>
</evidence>
<dbReference type="Proteomes" id="UP000292307">
    <property type="component" value="Chromosome"/>
</dbReference>
<dbReference type="EMBL" id="CP036401">
    <property type="protein sequence ID" value="QBI01842.1"/>
    <property type="molecule type" value="Genomic_DNA"/>
</dbReference>
<dbReference type="Gene3D" id="1.10.10.10">
    <property type="entry name" value="Winged helix-like DNA-binding domain superfamily/Winged helix DNA-binding domain"/>
    <property type="match status" value="1"/>
</dbReference>
<accession>A0A411WYS8</accession>
<dbReference type="OrthoDB" id="6085485at2"/>
<gene>
    <name evidence="7" type="ORF">EYF70_14010</name>
    <name evidence="6" type="ORF">GCM10007387_21630</name>
</gene>
<dbReference type="Proteomes" id="UP000628442">
    <property type="component" value="Unassembled WGS sequence"/>
</dbReference>
<evidence type="ECO:0000256" key="4">
    <source>
        <dbReference type="ARBA" id="ARBA00023163"/>
    </source>
</evidence>
<comment type="similarity">
    <text evidence="1">Belongs to the LysR transcriptional regulatory family.</text>
</comment>
<feature type="domain" description="HTH lysR-type" evidence="5">
    <location>
        <begin position="6"/>
        <end position="63"/>
    </location>
</feature>
<dbReference type="GO" id="GO:0003677">
    <property type="term" value="F:DNA binding"/>
    <property type="evidence" value="ECO:0007669"/>
    <property type="project" value="UniProtKB-KW"/>
</dbReference>
<reference evidence="7 8" key="2">
    <citation type="submission" date="2019-02" db="EMBL/GenBank/DDBJ databases">
        <title>Draft Genome Sequences of Six Type Strains of the Genus Massilia.</title>
        <authorList>
            <person name="Miess H."/>
            <person name="Frediansyhah A."/>
            <person name="Gross H."/>
        </authorList>
    </citation>
    <scope>NUCLEOTIDE SEQUENCE [LARGE SCALE GENOMIC DNA]</scope>
    <source>
        <strain evidence="7 8">DSM 17472</strain>
    </source>
</reference>
<dbReference type="SUPFAM" id="SSF53850">
    <property type="entry name" value="Periplasmic binding protein-like II"/>
    <property type="match status" value="1"/>
</dbReference>
<evidence type="ECO:0000256" key="2">
    <source>
        <dbReference type="ARBA" id="ARBA00023015"/>
    </source>
</evidence>
<dbReference type="InterPro" id="IPR005119">
    <property type="entry name" value="LysR_subst-bd"/>
</dbReference>
<evidence type="ECO:0000313" key="9">
    <source>
        <dbReference type="Proteomes" id="UP000628442"/>
    </source>
</evidence>
<dbReference type="EMBL" id="BMWV01000004">
    <property type="protein sequence ID" value="GGY39290.1"/>
    <property type="molecule type" value="Genomic_DNA"/>
</dbReference>
<organism evidence="6 9">
    <name type="scientific">Pseudoduganella albidiflava</name>
    <dbReference type="NCBI Taxonomy" id="321983"/>
    <lineage>
        <taxon>Bacteria</taxon>
        <taxon>Pseudomonadati</taxon>
        <taxon>Pseudomonadota</taxon>
        <taxon>Betaproteobacteria</taxon>
        <taxon>Burkholderiales</taxon>
        <taxon>Oxalobacteraceae</taxon>
        <taxon>Telluria group</taxon>
        <taxon>Pseudoduganella</taxon>
    </lineage>
</organism>
<proteinExistence type="inferred from homology"/>
<dbReference type="InterPro" id="IPR036390">
    <property type="entry name" value="WH_DNA-bd_sf"/>
</dbReference>
<dbReference type="Gene3D" id="3.40.190.290">
    <property type="match status" value="1"/>
</dbReference>
<keyword evidence="2" id="KW-0805">Transcription regulation</keyword>
<evidence type="ECO:0000256" key="3">
    <source>
        <dbReference type="ARBA" id="ARBA00023125"/>
    </source>
</evidence>
<dbReference type="InterPro" id="IPR000847">
    <property type="entry name" value="LysR_HTH_N"/>
</dbReference>
<dbReference type="Pfam" id="PF03466">
    <property type="entry name" value="LysR_substrate"/>
    <property type="match status" value="1"/>
</dbReference>
<dbReference type="PANTHER" id="PTHR30346">
    <property type="entry name" value="TRANSCRIPTIONAL DUAL REGULATOR HCAR-RELATED"/>
    <property type="match status" value="1"/>
</dbReference>
<reference evidence="6" key="1">
    <citation type="journal article" date="2014" name="Int. J. Syst. Evol. Microbiol.">
        <title>Complete genome sequence of Corynebacterium casei LMG S-19264T (=DSM 44701T), isolated from a smear-ripened cheese.</title>
        <authorList>
            <consortium name="US DOE Joint Genome Institute (JGI-PGF)"/>
            <person name="Walter F."/>
            <person name="Albersmeier A."/>
            <person name="Kalinowski J."/>
            <person name="Ruckert C."/>
        </authorList>
    </citation>
    <scope>NUCLEOTIDE SEQUENCE</scope>
    <source>
        <strain evidence="6">KCTC 12343</strain>
    </source>
</reference>
<dbReference type="Pfam" id="PF00126">
    <property type="entry name" value="HTH_1"/>
    <property type="match status" value="1"/>
</dbReference>
<dbReference type="GO" id="GO:0003700">
    <property type="term" value="F:DNA-binding transcription factor activity"/>
    <property type="evidence" value="ECO:0007669"/>
    <property type="project" value="InterPro"/>
</dbReference>
<dbReference type="RefSeq" id="WP_131145960.1">
    <property type="nucleotide sequence ID" value="NZ_BMWV01000004.1"/>
</dbReference>
<reference evidence="6" key="3">
    <citation type="submission" date="2022-12" db="EMBL/GenBank/DDBJ databases">
        <authorList>
            <person name="Sun Q."/>
            <person name="Kim S."/>
        </authorList>
    </citation>
    <scope>NUCLEOTIDE SEQUENCE</scope>
    <source>
        <strain evidence="6">KCTC 12343</strain>
    </source>
</reference>
<dbReference type="SUPFAM" id="SSF46785">
    <property type="entry name" value="Winged helix' DNA-binding domain"/>
    <property type="match status" value="1"/>
</dbReference>
<dbReference type="GO" id="GO:0032993">
    <property type="term" value="C:protein-DNA complex"/>
    <property type="evidence" value="ECO:0007669"/>
    <property type="project" value="TreeGrafter"/>
</dbReference>
<evidence type="ECO:0000313" key="6">
    <source>
        <dbReference type="EMBL" id="GGY39290.1"/>
    </source>
</evidence>
<sequence>MIDEEITLKKLEIFLAFMRLSSLARVSEEVGQSIVSVHRALHSLEQGLRCQLFQREGRKLTALPAAFAFASHAQRAVAETEEGIRKVRELAGFNSNRLRIGSLYSLTLRCIPHLLMGLKLRRPDLHIDLTLGSNKDLLQGLVDGRLDAVVIGLQAPSDNAALVAVPLFEDEVRLAAPLQSPYAGMAQVDLKALRSEQFITLGDGFVTSDSFNHAFRQAGFVPETAMRVGDIFSLINLVGSGMGYSLLPARVAEYSGRIELIPLAEPYASHQVITLLLSKSRERDPNLLALAAESRMFGKGGSARA</sequence>
<evidence type="ECO:0000256" key="1">
    <source>
        <dbReference type="ARBA" id="ARBA00009437"/>
    </source>
</evidence>
<evidence type="ECO:0000313" key="7">
    <source>
        <dbReference type="EMBL" id="QBI01842.1"/>
    </source>
</evidence>
<dbReference type="PANTHER" id="PTHR30346:SF0">
    <property type="entry name" value="HCA OPERON TRANSCRIPTIONAL ACTIVATOR HCAR"/>
    <property type="match status" value="1"/>
</dbReference>
<protein>
    <submittedName>
        <fullName evidence="6 7">Transcriptional regulator</fullName>
    </submittedName>
</protein>
<dbReference type="AlphaFoldDB" id="A0A411WYS8"/>
<keyword evidence="3" id="KW-0238">DNA-binding</keyword>
<name>A0A411WYS8_9BURK</name>
<keyword evidence="4" id="KW-0804">Transcription</keyword>
<keyword evidence="8" id="KW-1185">Reference proteome</keyword>
<evidence type="ECO:0000313" key="8">
    <source>
        <dbReference type="Proteomes" id="UP000292307"/>
    </source>
</evidence>